<dbReference type="Proteomes" id="UP000061569">
    <property type="component" value="Chromosome"/>
</dbReference>
<evidence type="ECO:0000256" key="1">
    <source>
        <dbReference type="SAM" id="MobiDB-lite"/>
    </source>
</evidence>
<dbReference type="KEGG" id="lez:GLE_5477"/>
<proteinExistence type="predicted"/>
<evidence type="ECO:0000313" key="3">
    <source>
        <dbReference type="Proteomes" id="UP000061569"/>
    </source>
</evidence>
<gene>
    <name evidence="2" type="ORF">GLE_5477</name>
</gene>
<organism evidence="2 3">
    <name type="scientific">Lysobacter enzymogenes</name>
    <dbReference type="NCBI Taxonomy" id="69"/>
    <lineage>
        <taxon>Bacteria</taxon>
        <taxon>Pseudomonadati</taxon>
        <taxon>Pseudomonadota</taxon>
        <taxon>Gammaproteobacteria</taxon>
        <taxon>Lysobacterales</taxon>
        <taxon>Lysobacteraceae</taxon>
        <taxon>Lysobacter</taxon>
    </lineage>
</organism>
<dbReference type="STRING" id="69.GLE_5477"/>
<feature type="compositionally biased region" description="Basic residues" evidence="1">
    <location>
        <begin position="47"/>
        <end position="62"/>
    </location>
</feature>
<reference evidence="2 3" key="1">
    <citation type="submission" date="2015-11" db="EMBL/GenBank/DDBJ databases">
        <title>Genome sequences of Lysobacter enzymogenes strain C3 and Lysobacter antibioticus ATCC 29479.</title>
        <authorList>
            <person name="Kobayashi D.Y."/>
        </authorList>
    </citation>
    <scope>NUCLEOTIDE SEQUENCE [LARGE SCALE GENOMIC DNA]</scope>
    <source>
        <strain evidence="2 3">C3</strain>
    </source>
</reference>
<sequence>MRRRASHDSHGLAAHRCRFRPLPAPFERSKARHAKPPAGTDSGRRLVLTRRPKISRGRFPLR</sequence>
<dbReference type="EMBL" id="CP013140">
    <property type="protein sequence ID" value="ALN60818.1"/>
    <property type="molecule type" value="Genomic_DNA"/>
</dbReference>
<dbReference type="AlphaFoldDB" id="A0A0S2DQH8"/>
<feature type="region of interest" description="Disordered" evidence="1">
    <location>
        <begin position="1"/>
        <end position="62"/>
    </location>
</feature>
<protein>
    <submittedName>
        <fullName evidence="2">Uncharacterized protein</fullName>
    </submittedName>
</protein>
<name>A0A0S2DQH8_LYSEN</name>
<feature type="compositionally biased region" description="Basic and acidic residues" evidence="1">
    <location>
        <begin position="1"/>
        <end position="10"/>
    </location>
</feature>
<evidence type="ECO:0000313" key="2">
    <source>
        <dbReference type="EMBL" id="ALN60818.1"/>
    </source>
</evidence>
<accession>A0A0S2DQH8</accession>